<dbReference type="SUPFAM" id="SSF51735">
    <property type="entry name" value="NAD(P)-binding Rossmann-fold domains"/>
    <property type="match status" value="1"/>
</dbReference>
<proteinExistence type="predicted"/>
<evidence type="ECO:0000313" key="3">
    <source>
        <dbReference type="Proteomes" id="UP000219338"/>
    </source>
</evidence>
<dbReference type="AlphaFoldDB" id="A0A284RIZ8"/>
<dbReference type="InterPro" id="IPR036291">
    <property type="entry name" value="NAD(P)-bd_dom_sf"/>
</dbReference>
<dbReference type="OrthoDB" id="3233595at2759"/>
<dbReference type="SUPFAM" id="SSF50129">
    <property type="entry name" value="GroES-like"/>
    <property type="match status" value="1"/>
</dbReference>
<dbReference type="Pfam" id="PF00107">
    <property type="entry name" value="ADH_zinc_N"/>
    <property type="match status" value="1"/>
</dbReference>
<reference evidence="3" key="1">
    <citation type="journal article" date="2017" name="Nat. Ecol. Evol.">
        <title>Genome expansion and lineage-specific genetic innovations in the forest pathogenic fungi Armillaria.</title>
        <authorList>
            <person name="Sipos G."/>
            <person name="Prasanna A.N."/>
            <person name="Walter M.C."/>
            <person name="O'Connor E."/>
            <person name="Balint B."/>
            <person name="Krizsan K."/>
            <person name="Kiss B."/>
            <person name="Hess J."/>
            <person name="Varga T."/>
            <person name="Slot J."/>
            <person name="Riley R."/>
            <person name="Boka B."/>
            <person name="Rigling D."/>
            <person name="Barry K."/>
            <person name="Lee J."/>
            <person name="Mihaltcheva S."/>
            <person name="LaButti K."/>
            <person name="Lipzen A."/>
            <person name="Waldron R."/>
            <person name="Moloney N.M."/>
            <person name="Sperisen C."/>
            <person name="Kredics L."/>
            <person name="Vagvoelgyi C."/>
            <person name="Patrignani A."/>
            <person name="Fitzpatrick D."/>
            <person name="Nagy I."/>
            <person name="Doyle S."/>
            <person name="Anderson J.B."/>
            <person name="Grigoriev I.V."/>
            <person name="Gueldener U."/>
            <person name="Muensterkoetter M."/>
            <person name="Nagy L.G."/>
        </authorList>
    </citation>
    <scope>NUCLEOTIDE SEQUENCE [LARGE SCALE GENOMIC DNA]</scope>
    <source>
        <strain evidence="3">C18/9</strain>
    </source>
</reference>
<gene>
    <name evidence="2" type="ORF">ARMOST_12111</name>
</gene>
<dbReference type="InterPro" id="IPR013154">
    <property type="entry name" value="ADH-like_N"/>
</dbReference>
<dbReference type="Gene3D" id="3.90.180.10">
    <property type="entry name" value="Medium-chain alcohol dehydrogenases, catalytic domain"/>
    <property type="match status" value="1"/>
</dbReference>
<accession>A0A284RIZ8</accession>
<evidence type="ECO:0000313" key="2">
    <source>
        <dbReference type="EMBL" id="SJL08741.1"/>
    </source>
</evidence>
<dbReference type="InterPro" id="IPR020843">
    <property type="entry name" value="ER"/>
</dbReference>
<dbReference type="EMBL" id="FUEG01000009">
    <property type="protein sequence ID" value="SJL08741.1"/>
    <property type="molecule type" value="Genomic_DNA"/>
</dbReference>
<dbReference type="Pfam" id="PF08240">
    <property type="entry name" value="ADH_N"/>
    <property type="match status" value="1"/>
</dbReference>
<feature type="domain" description="Enoyl reductase (ER)" evidence="1">
    <location>
        <begin position="18"/>
        <end position="351"/>
    </location>
</feature>
<dbReference type="STRING" id="47428.A0A284RIZ8"/>
<dbReference type="Proteomes" id="UP000219338">
    <property type="component" value="Unassembled WGS sequence"/>
</dbReference>
<dbReference type="GO" id="GO:0016651">
    <property type="term" value="F:oxidoreductase activity, acting on NAD(P)H"/>
    <property type="evidence" value="ECO:0007669"/>
    <property type="project" value="InterPro"/>
</dbReference>
<dbReference type="OMA" id="WIEYHEQ"/>
<dbReference type="Gene3D" id="3.40.50.720">
    <property type="entry name" value="NAD(P)-binding Rossmann-like Domain"/>
    <property type="match status" value="1"/>
</dbReference>
<organism evidence="2 3">
    <name type="scientific">Armillaria ostoyae</name>
    <name type="common">Armillaria root rot fungus</name>
    <dbReference type="NCBI Taxonomy" id="47428"/>
    <lineage>
        <taxon>Eukaryota</taxon>
        <taxon>Fungi</taxon>
        <taxon>Dikarya</taxon>
        <taxon>Basidiomycota</taxon>
        <taxon>Agaricomycotina</taxon>
        <taxon>Agaricomycetes</taxon>
        <taxon>Agaricomycetidae</taxon>
        <taxon>Agaricales</taxon>
        <taxon>Marasmiineae</taxon>
        <taxon>Physalacriaceae</taxon>
        <taxon>Armillaria</taxon>
    </lineage>
</organism>
<dbReference type="InterPro" id="IPR013149">
    <property type="entry name" value="ADH-like_C"/>
</dbReference>
<name>A0A284RIZ8_ARMOS</name>
<dbReference type="CDD" id="cd08249">
    <property type="entry name" value="enoyl_reductase_like"/>
    <property type="match status" value="1"/>
</dbReference>
<protein>
    <submittedName>
        <fullName evidence="2">Related to zinc-binding oxidoreductase</fullName>
    </submittedName>
</protein>
<dbReference type="InterPro" id="IPR011032">
    <property type="entry name" value="GroES-like_sf"/>
</dbReference>
<keyword evidence="3" id="KW-1185">Reference proteome</keyword>
<evidence type="ECO:0000259" key="1">
    <source>
        <dbReference type="SMART" id="SM00829"/>
    </source>
</evidence>
<sequence>MSQTHEIPTHMKAIVTLGNTKVALKSDVPVPKPGPGQILVKVIAAAQNPPDCFSLHQNVTTGLVIGLDYAGIVVDIGPDVPTGQRHVGERVAGFINGGRTKEWTGTFAEYCLAEAHLVLNFPESMSFEDASSLGLAGFTACQLLWLNHRALPTPDAPTQKPFPLLVWGGASSVGQYTIQLAKLSGLTVIATASPKNFDLVKSLGADAVFDYRDPDVSSKIKEFTNDELSEAIDCVSTKDTIVQVEQSLGKNGGHIATVMPVSVTRPDVTCEFMLVYTLLGRVIDFKPAYQYPVVPKHVHAGQRFGKTMSELLVAGNLRPNPLKIVPNGLMDVQQWIEYHEQGKLSAEKIVYRISDTP</sequence>
<dbReference type="PANTHER" id="PTHR45348:SF2">
    <property type="entry name" value="ZINC-TYPE ALCOHOL DEHYDROGENASE-LIKE PROTEIN C2E1P3.01"/>
    <property type="match status" value="1"/>
</dbReference>
<dbReference type="PANTHER" id="PTHR45348">
    <property type="entry name" value="HYPOTHETICAL OXIDOREDUCTASE (EUROFUNG)"/>
    <property type="match status" value="1"/>
</dbReference>
<dbReference type="InterPro" id="IPR047122">
    <property type="entry name" value="Trans-enoyl_RdTase-like"/>
</dbReference>
<dbReference type="SMART" id="SM00829">
    <property type="entry name" value="PKS_ER"/>
    <property type="match status" value="1"/>
</dbReference>